<accession>A0A7V1LKQ5</accession>
<comment type="caution">
    <text evidence="3">The sequence shown here is derived from an EMBL/GenBank/DDBJ whole genome shotgun (WGS) entry which is preliminary data.</text>
</comment>
<dbReference type="Pfam" id="PF03960">
    <property type="entry name" value="ArsC"/>
    <property type="match status" value="1"/>
</dbReference>
<dbReference type="InterPro" id="IPR036249">
    <property type="entry name" value="Thioredoxin-like_sf"/>
</dbReference>
<dbReference type="InterPro" id="IPR006660">
    <property type="entry name" value="Arsenate_reductase-like"/>
</dbReference>
<comment type="similarity">
    <text evidence="1 2">Belongs to the ArsC family.</text>
</comment>
<name>A0A7V1LKQ5_CALAY</name>
<proteinExistence type="inferred from homology"/>
<gene>
    <name evidence="3" type="ORF">ENJ10_03470</name>
</gene>
<reference evidence="3" key="1">
    <citation type="journal article" date="2020" name="mSystems">
        <title>Genome- and Community-Level Interaction Insights into Carbon Utilization and Element Cycling Functions of Hydrothermarchaeota in Hydrothermal Sediment.</title>
        <authorList>
            <person name="Zhou Z."/>
            <person name="Liu Y."/>
            <person name="Xu W."/>
            <person name="Pan J."/>
            <person name="Luo Z.H."/>
            <person name="Li M."/>
        </authorList>
    </citation>
    <scope>NUCLEOTIDE SEQUENCE [LARGE SCALE GENOMIC DNA]</scope>
    <source>
        <strain evidence="3">HyVt-456</strain>
    </source>
</reference>
<dbReference type="EMBL" id="DRLD01000094">
    <property type="protein sequence ID" value="HED09725.1"/>
    <property type="molecule type" value="Genomic_DNA"/>
</dbReference>
<protein>
    <submittedName>
        <fullName evidence="3">Spx/MgsR family RNA polymerase-binding regulatory protein</fullName>
    </submittedName>
</protein>
<evidence type="ECO:0000313" key="3">
    <source>
        <dbReference type="EMBL" id="HED09725.1"/>
    </source>
</evidence>
<evidence type="ECO:0000256" key="1">
    <source>
        <dbReference type="ARBA" id="ARBA00007198"/>
    </source>
</evidence>
<dbReference type="Proteomes" id="UP000886005">
    <property type="component" value="Unassembled WGS sequence"/>
</dbReference>
<dbReference type="Gene3D" id="3.40.30.10">
    <property type="entry name" value="Glutaredoxin"/>
    <property type="match status" value="1"/>
</dbReference>
<dbReference type="InterPro" id="IPR006504">
    <property type="entry name" value="Tscrpt_reg_Spx/MgsR"/>
</dbReference>
<dbReference type="PROSITE" id="PS51353">
    <property type="entry name" value="ARSC"/>
    <property type="match status" value="1"/>
</dbReference>
<dbReference type="CDD" id="cd02977">
    <property type="entry name" value="ArsC_family"/>
    <property type="match status" value="1"/>
</dbReference>
<evidence type="ECO:0000256" key="2">
    <source>
        <dbReference type="PROSITE-ProRule" id="PRU01282"/>
    </source>
</evidence>
<dbReference type="NCBIfam" id="TIGR01617">
    <property type="entry name" value="arsC_related"/>
    <property type="match status" value="1"/>
</dbReference>
<dbReference type="PANTHER" id="PTHR30041:SF8">
    <property type="entry name" value="PROTEIN YFFB"/>
    <property type="match status" value="1"/>
</dbReference>
<dbReference type="SUPFAM" id="SSF52833">
    <property type="entry name" value="Thioredoxin-like"/>
    <property type="match status" value="1"/>
</dbReference>
<dbReference type="AlphaFoldDB" id="A0A7V1LKQ5"/>
<sequence>MLTLYGIPNCDTIRKTKKFLEKHTIPYHFVDVRKTPLPAEQVKEICDRLGLTKVVNSRGQTYRKLGIKEKQPGDDQLFNLLVEEQAMIKRPLLKNKNNYFIGYDEQGLLEFARLADPGVI</sequence>
<dbReference type="PANTHER" id="PTHR30041">
    <property type="entry name" value="ARSENATE REDUCTASE"/>
    <property type="match status" value="1"/>
</dbReference>
<organism evidence="3">
    <name type="scientific">Caldithrix abyssi</name>
    <dbReference type="NCBI Taxonomy" id="187145"/>
    <lineage>
        <taxon>Bacteria</taxon>
        <taxon>Pseudomonadati</taxon>
        <taxon>Calditrichota</taxon>
        <taxon>Calditrichia</taxon>
        <taxon>Calditrichales</taxon>
        <taxon>Calditrichaceae</taxon>
        <taxon>Caldithrix</taxon>
    </lineage>
</organism>